<dbReference type="PANTHER" id="PTHR41248:SF1">
    <property type="entry name" value="NORD PROTEIN"/>
    <property type="match status" value="1"/>
</dbReference>
<name>A0A5B8SQF4_9GAMM</name>
<dbReference type="SUPFAM" id="SSF53300">
    <property type="entry name" value="vWA-like"/>
    <property type="match status" value="1"/>
</dbReference>
<dbReference type="RefSeq" id="WP_147182685.1">
    <property type="nucleotide sequence ID" value="NZ_CP042382.1"/>
</dbReference>
<dbReference type="KEGG" id="paur:FGL86_00055"/>
<keyword evidence="3" id="KW-1185">Reference proteome</keyword>
<feature type="domain" description="Cobalamin biosynthesis protein CobT VWA" evidence="1">
    <location>
        <begin position="352"/>
        <end position="567"/>
    </location>
</feature>
<dbReference type="EMBL" id="CP042382">
    <property type="protein sequence ID" value="QEA37615.1"/>
    <property type="molecule type" value="Genomic_DNA"/>
</dbReference>
<dbReference type="InterPro" id="IPR051928">
    <property type="entry name" value="NorD/CobT"/>
</dbReference>
<evidence type="ECO:0000313" key="3">
    <source>
        <dbReference type="Proteomes" id="UP000321272"/>
    </source>
</evidence>
<protein>
    <submittedName>
        <fullName evidence="2">Cobalt chelatase</fullName>
    </submittedName>
</protein>
<evidence type="ECO:0000259" key="1">
    <source>
        <dbReference type="Pfam" id="PF11775"/>
    </source>
</evidence>
<dbReference type="PIRSF" id="PIRSF031715">
    <property type="entry name" value="Cob_chel_CobT"/>
    <property type="match status" value="1"/>
</dbReference>
<dbReference type="InterPro" id="IPR036465">
    <property type="entry name" value="vWFA_dom_sf"/>
</dbReference>
<organism evidence="2 3">
    <name type="scientific">Pistricoccus aurantiacus</name>
    <dbReference type="NCBI Taxonomy" id="1883414"/>
    <lineage>
        <taxon>Bacteria</taxon>
        <taxon>Pseudomonadati</taxon>
        <taxon>Pseudomonadota</taxon>
        <taxon>Gammaproteobacteria</taxon>
        <taxon>Oceanospirillales</taxon>
        <taxon>Halomonadaceae</taxon>
        <taxon>Pistricoccus</taxon>
    </lineage>
</organism>
<gene>
    <name evidence="2" type="ORF">FGL86_00055</name>
</gene>
<dbReference type="AlphaFoldDB" id="A0A5B8SQF4"/>
<dbReference type="InterPro" id="IPR025861">
    <property type="entry name" value="CobT_VWA_dom"/>
</dbReference>
<reference evidence="2 3" key="1">
    <citation type="submission" date="2019-06" db="EMBL/GenBank/DDBJ databases">
        <title>Genome analyses of bacteria isolated from kimchi.</title>
        <authorList>
            <person name="Lee S."/>
            <person name="Ahn S."/>
            <person name="Roh S."/>
        </authorList>
    </citation>
    <scope>NUCLEOTIDE SEQUENCE [LARGE SCALE GENOMIC DNA]</scope>
    <source>
        <strain evidence="2 3">CBA4606</strain>
    </source>
</reference>
<accession>A0A5B8SQF4</accession>
<evidence type="ECO:0000313" key="2">
    <source>
        <dbReference type="EMBL" id="QEA37615.1"/>
    </source>
</evidence>
<dbReference type="Pfam" id="PF11775">
    <property type="entry name" value="CobT_C"/>
    <property type="match status" value="1"/>
</dbReference>
<sequence>MISVQQLARRQQRIEELCSASLRALTGDRDLHYRGHRLHHAGKPIPVHVPHLRLADDSLDFVAYRGVADATALRLLHSDPKLHRSLCPEDPIARLIFELLEQLRVESLVPSDMPGMARNIEQRFSEWTDDFHNSRLTEGIIGRLAYAVALICWSRINAKPLADETGDLIETTRGRLVPVIGHALAGLRRTRQDQAAFAEHALEIARVTASMVQQARDELGGNEEQKDDDNPPPFSLMLDFDEEEEEGFTTALSGDSKAFSEADQQYRIFTNAYDSEVYAGEAVREAQLEEFRARLDRGLQDVGVNVRRLGRIFAAQLSEPERDGWSFGEEEGHIDGRRLAQLVSSPTERRLFRLEQYKPHTNCVVSFLIDCSGSMKTYSFPLAMTLDLLTRSLDMAGVTTEILGFTTGAWNGGRAQQDWLRQGRPHHPGRLNEVRYLIFKEAAQQWRRTRRNIGALLRFDLYREGIDGEAVDWACARLLGRDETRRILVVVSDGCPMDTATNLANDKFYLDNHLKNVVARHERQGTIEIRGLGVGLDLSPFYSNSLAVDLARPLDNELFFEISQLITGHLRQR</sequence>
<dbReference type="Pfam" id="PF06213">
    <property type="entry name" value="CobT"/>
    <property type="match status" value="1"/>
</dbReference>
<dbReference type="PANTHER" id="PTHR41248">
    <property type="entry name" value="NORD PROTEIN"/>
    <property type="match status" value="1"/>
</dbReference>
<dbReference type="GO" id="GO:0009236">
    <property type="term" value="P:cobalamin biosynthetic process"/>
    <property type="evidence" value="ECO:0007669"/>
    <property type="project" value="InterPro"/>
</dbReference>
<dbReference type="OrthoDB" id="6395027at2"/>
<dbReference type="Proteomes" id="UP000321272">
    <property type="component" value="Chromosome"/>
</dbReference>
<proteinExistence type="predicted"/>
<dbReference type="InterPro" id="IPR006538">
    <property type="entry name" value="CobT"/>
</dbReference>